<evidence type="ECO:0000313" key="3">
    <source>
        <dbReference type="Proteomes" id="UP000017246"/>
    </source>
</evidence>
<feature type="compositionally biased region" description="Polar residues" evidence="1">
    <location>
        <begin position="24"/>
        <end position="36"/>
    </location>
</feature>
<organism evidence="2 3">
    <name type="scientific">Echinococcus multilocularis</name>
    <name type="common">Fox tapeworm</name>
    <dbReference type="NCBI Taxonomy" id="6211"/>
    <lineage>
        <taxon>Eukaryota</taxon>
        <taxon>Metazoa</taxon>
        <taxon>Spiralia</taxon>
        <taxon>Lophotrochozoa</taxon>
        <taxon>Platyhelminthes</taxon>
        <taxon>Cestoda</taxon>
        <taxon>Eucestoda</taxon>
        <taxon>Cyclophyllidea</taxon>
        <taxon>Taeniidae</taxon>
        <taxon>Echinococcus</taxon>
    </lineage>
</organism>
<name>A0A087VWG3_ECHMU</name>
<evidence type="ECO:0000313" key="2">
    <source>
        <dbReference type="EMBL" id="CDI96480.1"/>
    </source>
</evidence>
<protein>
    <submittedName>
        <fullName evidence="2">Uncharacterized protein</fullName>
    </submittedName>
</protein>
<sequence>MEPAGPPLLYLEVSPPQDGERPAQTHTTGASTTSSVDLFPPSL</sequence>
<feature type="region of interest" description="Disordered" evidence="1">
    <location>
        <begin position="1"/>
        <end position="43"/>
    </location>
</feature>
<keyword evidence="3" id="KW-1185">Reference proteome</keyword>
<dbReference type="Proteomes" id="UP000017246">
    <property type="component" value="Unassembled WGS sequence"/>
</dbReference>
<dbReference type="EMBL" id="LN902596">
    <property type="protein sequence ID" value="CDI96480.1"/>
    <property type="molecule type" value="Genomic_DNA"/>
</dbReference>
<evidence type="ECO:0000256" key="1">
    <source>
        <dbReference type="SAM" id="MobiDB-lite"/>
    </source>
</evidence>
<proteinExistence type="predicted"/>
<reference evidence="2" key="1">
    <citation type="journal article" date="2013" name="Nature">
        <title>The genomes of four tapeworm species reveal adaptations to parasitism.</title>
        <authorList>
            <person name="Tsai I.J."/>
            <person name="Zarowiecki M."/>
            <person name="Holroyd N."/>
            <person name="Garciarrubio A."/>
            <person name="Sanchez-Flores A."/>
            <person name="Brooks K.L."/>
            <person name="Tracey A."/>
            <person name="Bobes R.J."/>
            <person name="Fragoso G."/>
            <person name="Sciutto E."/>
            <person name="Aslett M."/>
            <person name="Beasley H."/>
            <person name="Bennett H.M."/>
            <person name="Cai J."/>
            <person name="Camicia F."/>
            <person name="Clark R."/>
            <person name="Cucher M."/>
            <person name="De Silva N."/>
            <person name="Day T.A."/>
            <person name="Deplazes P."/>
            <person name="Estrada K."/>
            <person name="Fernandez C."/>
            <person name="Holland P.W."/>
            <person name="Hou J."/>
            <person name="Hu S."/>
            <person name="Huckvale T."/>
            <person name="Hung S.S."/>
            <person name="Kamenetzky L."/>
            <person name="Keane J.A."/>
            <person name="Kiss F."/>
            <person name="Koziol U."/>
            <person name="Lambert O."/>
            <person name="Liu K."/>
            <person name="Luo X."/>
            <person name="Luo Y."/>
            <person name="Macchiaroli N."/>
            <person name="Nichol S."/>
            <person name="Paps J."/>
            <person name="Parkinson J."/>
            <person name="Pouchkina-Stantcheva N."/>
            <person name="Riddiford N."/>
            <person name="Rosenzvit M."/>
            <person name="Salinas G."/>
            <person name="Wasmuth J.D."/>
            <person name="Zamanian M."/>
            <person name="Zheng Y."/>
            <person name="Cai X."/>
            <person name="Soberon X."/>
            <person name="Olson P.D."/>
            <person name="Laclette J.P."/>
            <person name="Brehm K."/>
            <person name="Berriman M."/>
            <person name="Garciarrubio A."/>
            <person name="Bobes R.J."/>
            <person name="Fragoso G."/>
            <person name="Sanchez-Flores A."/>
            <person name="Estrada K."/>
            <person name="Cevallos M.A."/>
            <person name="Morett E."/>
            <person name="Gonzalez V."/>
            <person name="Portillo T."/>
            <person name="Ochoa-Leyva A."/>
            <person name="Jose M.V."/>
            <person name="Sciutto E."/>
            <person name="Landa A."/>
            <person name="Jimenez L."/>
            <person name="Valdes V."/>
            <person name="Carrero J.C."/>
            <person name="Larralde C."/>
            <person name="Morales-Montor J."/>
            <person name="Limon-Lason J."/>
            <person name="Soberon X."/>
            <person name="Laclette J.P."/>
        </authorList>
    </citation>
    <scope>NUCLEOTIDE SEQUENCE [LARGE SCALE GENOMIC DNA]</scope>
</reference>
<reference evidence="2" key="2">
    <citation type="submission" date="2015-11" db="EMBL/GenBank/DDBJ databases">
        <authorList>
            <person name="Zhang Y."/>
            <person name="Guo Z."/>
        </authorList>
    </citation>
    <scope>NUCLEOTIDE SEQUENCE</scope>
</reference>
<dbReference type="AlphaFoldDB" id="A0A087VWG3"/>
<accession>A0A087VWG3</accession>
<gene>
    <name evidence="2" type="ORF">EmuJ_000005300</name>
</gene>